<dbReference type="AlphaFoldDB" id="A0A9W7AN86"/>
<dbReference type="CDD" id="cd00773">
    <property type="entry name" value="HisRS-like_core"/>
    <property type="match status" value="1"/>
</dbReference>
<dbReference type="InterPro" id="IPR006195">
    <property type="entry name" value="aa-tRNA-synth_II"/>
</dbReference>
<dbReference type="GO" id="GO:0032543">
    <property type="term" value="P:mitochondrial translation"/>
    <property type="evidence" value="ECO:0007669"/>
    <property type="project" value="TreeGrafter"/>
</dbReference>
<dbReference type="GO" id="GO:0004821">
    <property type="term" value="F:histidine-tRNA ligase activity"/>
    <property type="evidence" value="ECO:0007669"/>
    <property type="project" value="TreeGrafter"/>
</dbReference>
<protein>
    <recommendedName>
        <fullName evidence="2">Aminoacyl-transfer RNA synthetases class-II family profile domain-containing protein</fullName>
    </recommendedName>
</protein>
<feature type="non-terminal residue" evidence="3">
    <location>
        <position position="1"/>
    </location>
</feature>
<evidence type="ECO:0000313" key="4">
    <source>
        <dbReference type="Proteomes" id="UP001165082"/>
    </source>
</evidence>
<comment type="caution">
    <text evidence="3">The sequence shown here is derived from an EMBL/GenBank/DDBJ whole genome shotgun (WGS) entry which is preliminary data.</text>
</comment>
<name>A0A9W7AN86_9STRA</name>
<evidence type="ECO:0000259" key="2">
    <source>
        <dbReference type="PROSITE" id="PS50862"/>
    </source>
</evidence>
<organism evidence="3 4">
    <name type="scientific">Triparma retinervis</name>
    <dbReference type="NCBI Taxonomy" id="2557542"/>
    <lineage>
        <taxon>Eukaryota</taxon>
        <taxon>Sar</taxon>
        <taxon>Stramenopiles</taxon>
        <taxon>Ochrophyta</taxon>
        <taxon>Bolidophyceae</taxon>
        <taxon>Parmales</taxon>
        <taxon>Triparmaceae</taxon>
        <taxon>Triparma</taxon>
    </lineage>
</organism>
<sequence>ILSPSSKVKLTSTLDEKAEEGKSKGTRMYIEMGRTLARGTKLMEGKQDGWGDEIQILPSIVGSCYEMIVPKILKIRAGKAAKAAKKASLKAAKKSGASGGIGGITPCVKDLALALALCPLGSEGSAASDCVATLIQMASKRRKPKVAKGMRDYLPKQMQVRQEVFRAIRGVFDRHGAVEIDTPVMELKDTLTGKYGEDSKLIYDLKDQGGEILALRYDLTVPFARFLATNAVGNIKRYHIGKVYRRDQPQMAKGRYREFYQCDFDVAGKYGRMVPDSECVAVAAEILGSVPIGKFKIKVNHRKLLDSILEISGVGPDRFRTICSAVDKLDKEPWSFVRSEMVEKGITAETADRIGKFVTRQPKDDAMEDLRKLREEGEFGEHEKANEALDDLEIMFGYLKAMGKLEFVR</sequence>
<dbReference type="InterPro" id="IPR045864">
    <property type="entry name" value="aa-tRNA-synth_II/BPL/LPL"/>
</dbReference>
<proteinExistence type="inferred from homology"/>
<dbReference type="GO" id="GO:0006427">
    <property type="term" value="P:histidyl-tRNA aminoacylation"/>
    <property type="evidence" value="ECO:0007669"/>
    <property type="project" value="TreeGrafter"/>
</dbReference>
<dbReference type="PANTHER" id="PTHR11476">
    <property type="entry name" value="HISTIDYL-TRNA SYNTHETASE"/>
    <property type="match status" value="1"/>
</dbReference>
<dbReference type="PROSITE" id="PS50862">
    <property type="entry name" value="AA_TRNA_LIGASE_II"/>
    <property type="match status" value="1"/>
</dbReference>
<dbReference type="EMBL" id="BRXZ01002821">
    <property type="protein sequence ID" value="GMH70870.1"/>
    <property type="molecule type" value="Genomic_DNA"/>
</dbReference>
<keyword evidence="4" id="KW-1185">Reference proteome</keyword>
<dbReference type="GO" id="GO:0005829">
    <property type="term" value="C:cytosol"/>
    <property type="evidence" value="ECO:0007669"/>
    <property type="project" value="TreeGrafter"/>
</dbReference>
<accession>A0A9W7AN86</accession>
<dbReference type="GO" id="GO:0005739">
    <property type="term" value="C:mitochondrion"/>
    <property type="evidence" value="ECO:0007669"/>
    <property type="project" value="TreeGrafter"/>
</dbReference>
<dbReference type="GO" id="GO:0003723">
    <property type="term" value="F:RNA binding"/>
    <property type="evidence" value="ECO:0007669"/>
    <property type="project" value="TreeGrafter"/>
</dbReference>
<dbReference type="InterPro" id="IPR041715">
    <property type="entry name" value="HisRS-like_core"/>
</dbReference>
<dbReference type="PANTHER" id="PTHR11476:SF7">
    <property type="entry name" value="HISTIDINE--TRNA LIGASE"/>
    <property type="match status" value="1"/>
</dbReference>
<dbReference type="Proteomes" id="UP001165082">
    <property type="component" value="Unassembled WGS sequence"/>
</dbReference>
<feature type="domain" description="Aminoacyl-transfer RNA synthetases class-II family profile" evidence="2">
    <location>
        <begin position="142"/>
        <end position="409"/>
    </location>
</feature>
<evidence type="ECO:0000256" key="1">
    <source>
        <dbReference type="ARBA" id="ARBA00008226"/>
    </source>
</evidence>
<comment type="similarity">
    <text evidence="1">Belongs to the class-II aminoacyl-tRNA synthetase family.</text>
</comment>
<gene>
    <name evidence="3" type="ORF">TrRE_jg5375</name>
</gene>
<reference evidence="3" key="1">
    <citation type="submission" date="2022-07" db="EMBL/GenBank/DDBJ databases">
        <title>Genome analysis of Parmales, a sister group of diatoms, reveals the evolutionary specialization of diatoms from phago-mixotrophs to photoautotrophs.</title>
        <authorList>
            <person name="Ban H."/>
            <person name="Sato S."/>
            <person name="Yoshikawa S."/>
            <person name="Kazumasa Y."/>
            <person name="Nakamura Y."/>
            <person name="Ichinomiya M."/>
            <person name="Saitoh K."/>
            <person name="Sato N."/>
            <person name="Blanc-Mathieu R."/>
            <person name="Endo H."/>
            <person name="Kuwata A."/>
            <person name="Ogata H."/>
        </authorList>
    </citation>
    <scope>NUCLEOTIDE SEQUENCE</scope>
</reference>
<dbReference type="Gene3D" id="3.30.930.10">
    <property type="entry name" value="Bira Bifunctional Protein, Domain 2"/>
    <property type="match status" value="1"/>
</dbReference>
<evidence type="ECO:0000313" key="3">
    <source>
        <dbReference type="EMBL" id="GMH70870.1"/>
    </source>
</evidence>
<dbReference type="OrthoDB" id="1906957at2759"/>
<dbReference type="SUPFAM" id="SSF55681">
    <property type="entry name" value="Class II aaRS and biotin synthetases"/>
    <property type="match status" value="1"/>
</dbReference>
<dbReference type="Pfam" id="PF13393">
    <property type="entry name" value="tRNA-synt_His"/>
    <property type="match status" value="1"/>
</dbReference>